<name>A0AB34K2G5_PRYPA</name>
<dbReference type="PANTHER" id="PTHR34407:SF1">
    <property type="entry name" value="SGNH HYDROLASE-TYPE ESTERASE DOMAIN-CONTAINING PROTEIN"/>
    <property type="match status" value="1"/>
</dbReference>
<dbReference type="EMBL" id="JBGBPQ010000003">
    <property type="protein sequence ID" value="KAL1526704.1"/>
    <property type="molecule type" value="Genomic_DNA"/>
</dbReference>
<sequence>MDYRGIDPVQMVWGEPRRRPFKGYWVRWFEWLQQTYPNANHTLFNGARDATPVQVLLPCIYAYVPPNADLIFLELGSMLYHHARDNGAIEAVVRKLLALRPRPTLCFLTVPLWCKCRPFCRVSAPFGIKKLPNYSYTLLDDTHRATTHTESAVIERNIEALCRHYDLSCISLRQAIYPQVALGLPGFSPRDIAGDCLHPVHGRRGFDYITELLVYWSNTSAMLAHETAARATRPSNFIAEHEWSKHARRATTQLPELKSSSIFLPNAAHLAERKLTRQANHLSRQVGNDEGHTSRSRSLWMWQSNKRLRRHIVDGLPQLENHSSFSDLPAPLRPHAKHMATAVAACYGLEELGSRGTSNGRNLLTVPWHTASCGVFPQFRATNFEKVSRQNGRLTSDGMGFLFGYKHFCDAVDATPSCPKAGLLLAKGAIPPRVWVFCSHSLGSNPKRSPGVVALRPGALLYLPLELAFVPKHAAVSHVRISLLHLTSYEGMGIVRLRCGGSCTCEQQRVDAHQVSQTRNVSVFIEHSFRASLHHSQSCPLFVWLTNESSSGGHKFKLRGVTAHASSHR</sequence>
<dbReference type="Proteomes" id="UP001515480">
    <property type="component" value="Unassembled WGS sequence"/>
</dbReference>
<evidence type="ECO:0000313" key="2">
    <source>
        <dbReference type="Proteomes" id="UP001515480"/>
    </source>
</evidence>
<reference evidence="1 2" key="1">
    <citation type="journal article" date="2024" name="Science">
        <title>Giant polyketide synthase enzymes in the biosynthesis of giant marine polyether toxins.</title>
        <authorList>
            <person name="Fallon T.R."/>
            <person name="Shende V.V."/>
            <person name="Wierzbicki I.H."/>
            <person name="Pendleton A.L."/>
            <person name="Watervoot N.F."/>
            <person name="Auber R.P."/>
            <person name="Gonzalez D.J."/>
            <person name="Wisecaver J.H."/>
            <person name="Moore B.S."/>
        </authorList>
    </citation>
    <scope>NUCLEOTIDE SEQUENCE [LARGE SCALE GENOMIC DNA]</scope>
    <source>
        <strain evidence="1 2">12B1</strain>
    </source>
</reference>
<organism evidence="1 2">
    <name type="scientific">Prymnesium parvum</name>
    <name type="common">Toxic golden alga</name>
    <dbReference type="NCBI Taxonomy" id="97485"/>
    <lineage>
        <taxon>Eukaryota</taxon>
        <taxon>Haptista</taxon>
        <taxon>Haptophyta</taxon>
        <taxon>Prymnesiophyceae</taxon>
        <taxon>Prymnesiales</taxon>
        <taxon>Prymnesiaceae</taxon>
        <taxon>Prymnesium</taxon>
    </lineage>
</organism>
<proteinExistence type="predicted"/>
<protein>
    <submittedName>
        <fullName evidence="1">Uncharacterized protein</fullName>
    </submittedName>
</protein>
<keyword evidence="2" id="KW-1185">Reference proteome</keyword>
<accession>A0AB34K2G5</accession>
<gene>
    <name evidence="1" type="ORF">AB1Y20_015404</name>
</gene>
<dbReference type="AlphaFoldDB" id="A0AB34K2G5"/>
<comment type="caution">
    <text evidence="1">The sequence shown here is derived from an EMBL/GenBank/DDBJ whole genome shotgun (WGS) entry which is preliminary data.</text>
</comment>
<dbReference type="PANTHER" id="PTHR34407">
    <property type="entry name" value="EXPRESSED PROTEIN"/>
    <property type="match status" value="1"/>
</dbReference>
<evidence type="ECO:0000313" key="1">
    <source>
        <dbReference type="EMBL" id="KAL1526704.1"/>
    </source>
</evidence>